<keyword evidence="1" id="KW-0812">Transmembrane</keyword>
<comment type="caution">
    <text evidence="3">The sequence shown here is derived from an EMBL/GenBank/DDBJ whole genome shotgun (WGS) entry which is preliminary data.</text>
</comment>
<dbReference type="Gene3D" id="3.30.565.10">
    <property type="entry name" value="Histidine kinase-like ATPase, C-terminal domain"/>
    <property type="match status" value="1"/>
</dbReference>
<keyword evidence="1" id="KW-1133">Transmembrane helix</keyword>
<evidence type="ECO:0000313" key="4">
    <source>
        <dbReference type="Proteomes" id="UP000298285"/>
    </source>
</evidence>
<name>A0A4Y9IRK9_9BACT</name>
<dbReference type="GO" id="GO:0000155">
    <property type="term" value="F:phosphorelay sensor kinase activity"/>
    <property type="evidence" value="ECO:0007669"/>
    <property type="project" value="InterPro"/>
</dbReference>
<keyword evidence="1" id="KW-0472">Membrane</keyword>
<evidence type="ECO:0000313" key="3">
    <source>
        <dbReference type="EMBL" id="TFU91230.1"/>
    </source>
</evidence>
<accession>A0A4Y9IRK9</accession>
<dbReference type="PANTHER" id="PTHR34220:SF7">
    <property type="entry name" value="SENSOR HISTIDINE KINASE YPDA"/>
    <property type="match status" value="1"/>
</dbReference>
<protein>
    <submittedName>
        <fullName evidence="3">GHKL domain-containing protein</fullName>
    </submittedName>
</protein>
<dbReference type="EMBL" id="SPPK01000001">
    <property type="protein sequence ID" value="TFU91230.1"/>
    <property type="molecule type" value="Genomic_DNA"/>
</dbReference>
<dbReference type="GO" id="GO:0016020">
    <property type="term" value="C:membrane"/>
    <property type="evidence" value="ECO:0007669"/>
    <property type="project" value="InterPro"/>
</dbReference>
<dbReference type="SUPFAM" id="SSF55874">
    <property type="entry name" value="ATPase domain of HSP90 chaperone/DNA topoisomerase II/histidine kinase"/>
    <property type="match status" value="1"/>
</dbReference>
<gene>
    <name evidence="3" type="ORF">E4T88_04400</name>
</gene>
<dbReference type="Proteomes" id="UP000298285">
    <property type="component" value="Unassembled WGS sequence"/>
</dbReference>
<organism evidence="3 4">
    <name type="scientific">Dysgonomonas mossii</name>
    <dbReference type="NCBI Taxonomy" id="163665"/>
    <lineage>
        <taxon>Bacteria</taxon>
        <taxon>Pseudomonadati</taxon>
        <taxon>Bacteroidota</taxon>
        <taxon>Bacteroidia</taxon>
        <taxon>Bacteroidales</taxon>
        <taxon>Dysgonomonadaceae</taxon>
        <taxon>Dysgonomonas</taxon>
    </lineage>
</organism>
<dbReference type="PANTHER" id="PTHR34220">
    <property type="entry name" value="SENSOR HISTIDINE KINASE YPDA"/>
    <property type="match status" value="1"/>
</dbReference>
<dbReference type="InterPro" id="IPR010559">
    <property type="entry name" value="Sig_transdc_His_kin_internal"/>
</dbReference>
<dbReference type="InterPro" id="IPR050640">
    <property type="entry name" value="Bact_2-comp_sensor_kinase"/>
</dbReference>
<feature type="transmembrane region" description="Helical" evidence="1">
    <location>
        <begin position="116"/>
        <end position="141"/>
    </location>
</feature>
<dbReference type="Pfam" id="PF06580">
    <property type="entry name" value="His_kinase"/>
    <property type="match status" value="1"/>
</dbReference>
<feature type="transmembrane region" description="Helical" evidence="1">
    <location>
        <begin position="73"/>
        <end position="96"/>
    </location>
</feature>
<dbReference type="InterPro" id="IPR036890">
    <property type="entry name" value="HATPase_C_sf"/>
</dbReference>
<dbReference type="OrthoDB" id="9809908at2"/>
<dbReference type="RefSeq" id="WP_135104245.1">
    <property type="nucleotide sequence ID" value="NZ_JADGKW010000001.1"/>
</dbReference>
<sequence>MKKYQLKSFNSVFFLLWIIIAGIIWAVDDSNYPFLFQKILSAIALLGTLIVTTHLLCNRILSGAILKNRMPLIVIWIFLMAISQSILLSLFLEGFYLLESHGILPLSENSENKELFLAEVFGFLPLTILVNLGFGGLKFYFEHAKLYEQHLILQKEHLETQLQSLQAQINPHFMFNVLNHIHILIQKDSDLASSLLIKYSDILRYQLYGSDKESVNIEDEIRFMKGYIEVERYRWENTLNFNANWQLENPKMQVPPLLLIPFIENAFKHVSRSKSHKGYISINLNQNNKELTFEVENSKSSIKRTTAFNSGIGLDNVKKRLNLLYPNKHSLIISETENVYHSKLIINLSNDGESK</sequence>
<dbReference type="AlphaFoldDB" id="A0A4Y9IRK9"/>
<reference evidence="3 4" key="1">
    <citation type="submission" date="2019-03" db="EMBL/GenBank/DDBJ databases">
        <title>Diversity of the mouse oral microbiome.</title>
        <authorList>
            <person name="Joseph S."/>
            <person name="Aduse-Opoku J."/>
            <person name="Curtis M."/>
            <person name="Wade W."/>
            <person name="Hashim A."/>
        </authorList>
    </citation>
    <scope>NUCLEOTIDE SEQUENCE [LARGE SCALE GENOMIC DNA]</scope>
    <source>
        <strain evidence="3 4">P11</strain>
    </source>
</reference>
<feature type="domain" description="Signal transduction histidine kinase internal region" evidence="2">
    <location>
        <begin position="161"/>
        <end position="238"/>
    </location>
</feature>
<proteinExistence type="predicted"/>
<evidence type="ECO:0000259" key="2">
    <source>
        <dbReference type="Pfam" id="PF06580"/>
    </source>
</evidence>
<feature type="transmembrane region" description="Helical" evidence="1">
    <location>
        <begin position="39"/>
        <end position="61"/>
    </location>
</feature>
<feature type="transmembrane region" description="Helical" evidence="1">
    <location>
        <begin position="9"/>
        <end position="27"/>
    </location>
</feature>
<evidence type="ECO:0000256" key="1">
    <source>
        <dbReference type="SAM" id="Phobius"/>
    </source>
</evidence>